<dbReference type="InterPro" id="IPR020825">
    <property type="entry name" value="Phe-tRNA_synthase-like_B3/B4"/>
</dbReference>
<feature type="binding site" evidence="15">
    <location>
        <position position="471"/>
    </location>
    <ligand>
        <name>Mg(2+)</name>
        <dbReference type="ChEBI" id="CHEBI:18420"/>
        <note>shared with alpha subunit</note>
    </ligand>
</feature>
<evidence type="ECO:0000256" key="9">
    <source>
        <dbReference type="ARBA" id="ARBA00022840"/>
    </source>
</evidence>
<dbReference type="InterPro" id="IPR005147">
    <property type="entry name" value="tRNA_synthase_B5-dom"/>
</dbReference>
<dbReference type="Pfam" id="PF03483">
    <property type="entry name" value="B3_4"/>
    <property type="match status" value="1"/>
</dbReference>
<organism evidence="20 21">
    <name type="scientific">Candidatus Fimicola merdigallinarum</name>
    <dbReference type="NCBI Taxonomy" id="2840819"/>
    <lineage>
        <taxon>Bacteria</taxon>
        <taxon>Bacillati</taxon>
        <taxon>Bacillota</taxon>
        <taxon>Clostridia</taxon>
        <taxon>Lachnospirales</taxon>
        <taxon>Lachnospiraceae</taxon>
        <taxon>Lachnospiraceae incertae sedis</taxon>
        <taxon>Candidatus Fimicola</taxon>
    </lineage>
</organism>
<dbReference type="Pfam" id="PF01588">
    <property type="entry name" value="tRNA_bind"/>
    <property type="match status" value="1"/>
</dbReference>
<feature type="binding site" evidence="15">
    <location>
        <position position="467"/>
    </location>
    <ligand>
        <name>Mg(2+)</name>
        <dbReference type="ChEBI" id="CHEBI:18420"/>
        <note>shared with alpha subunit</note>
    </ligand>
</feature>
<comment type="cofactor">
    <cofactor evidence="15">
        <name>Mg(2+)</name>
        <dbReference type="ChEBI" id="CHEBI:18420"/>
    </cofactor>
    <text evidence="15">Binds 2 magnesium ions per tetramer.</text>
</comment>
<feature type="domain" description="FDX-ACB" evidence="18">
    <location>
        <begin position="705"/>
        <end position="798"/>
    </location>
</feature>
<evidence type="ECO:0000256" key="1">
    <source>
        <dbReference type="ARBA" id="ARBA00004496"/>
    </source>
</evidence>
<dbReference type="Gene3D" id="3.30.70.380">
    <property type="entry name" value="Ferrodoxin-fold anticodon-binding domain"/>
    <property type="match status" value="1"/>
</dbReference>
<evidence type="ECO:0000256" key="3">
    <source>
        <dbReference type="ARBA" id="ARBA00011209"/>
    </source>
</evidence>
<dbReference type="PANTHER" id="PTHR10947">
    <property type="entry name" value="PHENYLALANYL-TRNA SYNTHETASE BETA CHAIN AND LEUCINE-RICH REPEAT-CONTAINING PROTEIN 47"/>
    <property type="match status" value="1"/>
</dbReference>
<evidence type="ECO:0000259" key="19">
    <source>
        <dbReference type="PROSITE" id="PS51483"/>
    </source>
</evidence>
<feature type="binding site" evidence="15">
    <location>
        <position position="461"/>
    </location>
    <ligand>
        <name>Mg(2+)</name>
        <dbReference type="ChEBI" id="CHEBI:18420"/>
        <note>shared with alpha subunit</note>
    </ligand>
</feature>
<dbReference type="AlphaFoldDB" id="A0A9D9DX24"/>
<dbReference type="InterPro" id="IPR005146">
    <property type="entry name" value="B3/B4_tRNA-bd"/>
</dbReference>
<protein>
    <recommendedName>
        <fullName evidence="15">Phenylalanine--tRNA ligase beta subunit</fullName>
        <ecNumber evidence="15">6.1.1.20</ecNumber>
    </recommendedName>
    <alternativeName>
        <fullName evidence="15">Phenylalanyl-tRNA synthetase beta subunit</fullName>
        <shortName evidence="15">PheRS</shortName>
    </alternativeName>
</protein>
<dbReference type="InterPro" id="IPR036690">
    <property type="entry name" value="Fdx_antiC-bd_sf"/>
</dbReference>
<dbReference type="Gene3D" id="3.30.930.10">
    <property type="entry name" value="Bira Bifunctional Protein, Domain 2"/>
    <property type="match status" value="1"/>
</dbReference>
<dbReference type="Pfam" id="PF03147">
    <property type="entry name" value="FDX-ACB"/>
    <property type="match status" value="1"/>
</dbReference>
<dbReference type="Pfam" id="PF03484">
    <property type="entry name" value="B5"/>
    <property type="match status" value="1"/>
</dbReference>
<dbReference type="NCBIfam" id="NF045760">
    <property type="entry name" value="YtpR"/>
    <property type="match status" value="1"/>
</dbReference>
<comment type="similarity">
    <text evidence="2 15">Belongs to the phenylalanyl-tRNA synthetase beta subunit family. Type 1 subfamily.</text>
</comment>
<keyword evidence="4 15" id="KW-0963">Cytoplasm</keyword>
<evidence type="ECO:0000256" key="5">
    <source>
        <dbReference type="ARBA" id="ARBA00022555"/>
    </source>
</evidence>
<dbReference type="GO" id="GO:0000287">
    <property type="term" value="F:magnesium ion binding"/>
    <property type="evidence" value="ECO:0007669"/>
    <property type="project" value="UniProtKB-UniRule"/>
</dbReference>
<dbReference type="SUPFAM" id="SSF50249">
    <property type="entry name" value="Nucleic acid-binding proteins"/>
    <property type="match status" value="1"/>
</dbReference>
<dbReference type="GO" id="GO:0009328">
    <property type="term" value="C:phenylalanine-tRNA ligase complex"/>
    <property type="evidence" value="ECO:0007669"/>
    <property type="project" value="TreeGrafter"/>
</dbReference>
<dbReference type="PROSITE" id="PS50886">
    <property type="entry name" value="TRBD"/>
    <property type="match status" value="1"/>
</dbReference>
<evidence type="ECO:0000256" key="4">
    <source>
        <dbReference type="ARBA" id="ARBA00022490"/>
    </source>
</evidence>
<sequence>MDISMSWLKDYVDVDCSTKEFMDRITLSGSKVEGVEVLGNISKVVVGQVKEITKHPDADKLVVTQIDVGASELLQIVTGAKNLTVGDYVPVALDGSILADGTKIKKGKLRGVSSNGMLCSVQELGCDIHDFPEADENGIYIFPESQADNLGKEVKDIMDLEDEVVEFEITSNRPDCFSVIGIARETAATLDKELKYPEITVNETAGGDVNDLVSVSIENPELCQRYVARAIKNVKIEPSPRWMRKRLRSAGIRPINNIVDITNYVMVELGQPMHAFDIDTIADRKIIVRNAKEGEKITTLDGVERNLDPSMLVISDPEKAVALAGVMGGENSKITGEAEAVLFESACFDGPNVRITAKKVGLRTDSSSKFEKGIDPNLALVAVNRAVQLVEMLGAGEVVGGVVDCYPNKRDTWKLNYSPEWINGLLGTNVSADEMADIFEKIEIKVDRENCVAEIPTFRPDLEAQADLAEEVARFYGYDKIVPTLASGTATVGKKTYSQTISSIVKDSMIANGLCESMSFTFESPKVFDKLSIPADSDLRKAITISNPLGEDFSIMRTVTLNGILNSLSINYNRRNEEAGLFEIGKVYIPKSLPLTELPDEPSKLTVGMYGKMDFYTIKGVMEHLFQVLGMEKLVEYSPVSNIPSMHPGRTAEVSVNGKSFGYLGEIHPTTAENYNIGTRVYVAVIDMATLVENANLVNIYVPLPKFPAVTRDIAMLVKDEVIVKEIENVIRKKGGKLLESMNLFDVYKGSQIADGYKSVAYSITFRAPDRTLVDDDVNAVMNKILDGLKNELGAELRDR</sequence>
<evidence type="ECO:0000256" key="11">
    <source>
        <dbReference type="ARBA" id="ARBA00022884"/>
    </source>
</evidence>
<keyword evidence="13 15" id="KW-0030">Aminoacyl-tRNA synthetase</keyword>
<dbReference type="PANTHER" id="PTHR10947:SF0">
    <property type="entry name" value="PHENYLALANINE--TRNA LIGASE BETA SUBUNIT"/>
    <property type="match status" value="1"/>
</dbReference>
<comment type="caution">
    <text evidence="20">The sequence shown here is derived from an EMBL/GenBank/DDBJ whole genome shotgun (WGS) entry which is preliminary data.</text>
</comment>
<keyword evidence="10 15" id="KW-0460">Magnesium</keyword>
<evidence type="ECO:0000256" key="14">
    <source>
        <dbReference type="ARBA" id="ARBA00049255"/>
    </source>
</evidence>
<evidence type="ECO:0000256" key="16">
    <source>
        <dbReference type="PROSITE-ProRule" id="PRU00209"/>
    </source>
</evidence>
<reference evidence="20" key="1">
    <citation type="submission" date="2020-10" db="EMBL/GenBank/DDBJ databases">
        <authorList>
            <person name="Gilroy R."/>
        </authorList>
    </citation>
    <scope>NUCLEOTIDE SEQUENCE</scope>
    <source>
        <strain evidence="20">F6-4510</strain>
    </source>
</reference>
<dbReference type="GO" id="GO:0004826">
    <property type="term" value="F:phenylalanine-tRNA ligase activity"/>
    <property type="evidence" value="ECO:0007669"/>
    <property type="project" value="UniProtKB-UniRule"/>
</dbReference>
<dbReference type="CDD" id="cd00769">
    <property type="entry name" value="PheRS_beta_core"/>
    <property type="match status" value="1"/>
</dbReference>
<keyword evidence="9 15" id="KW-0067">ATP-binding</keyword>
<dbReference type="InterPro" id="IPR033714">
    <property type="entry name" value="tRNA_bind_bactPheRS"/>
</dbReference>
<dbReference type="SUPFAM" id="SSF55681">
    <property type="entry name" value="Class II aaRS and biotin synthetases"/>
    <property type="match status" value="1"/>
</dbReference>
<dbReference type="GO" id="GO:0005524">
    <property type="term" value="F:ATP binding"/>
    <property type="evidence" value="ECO:0007669"/>
    <property type="project" value="UniProtKB-UniRule"/>
</dbReference>
<evidence type="ECO:0000259" key="17">
    <source>
        <dbReference type="PROSITE" id="PS50886"/>
    </source>
</evidence>
<dbReference type="InterPro" id="IPR002547">
    <property type="entry name" value="tRNA-bd_dom"/>
</dbReference>
<keyword evidence="5 16" id="KW-0820">tRNA-binding</keyword>
<keyword evidence="7 15" id="KW-0479">Metal-binding</keyword>
<comment type="subunit">
    <text evidence="3 15">Tetramer of two alpha and two beta subunits.</text>
</comment>
<dbReference type="Pfam" id="PF17759">
    <property type="entry name" value="tRNA_synthFbeta"/>
    <property type="match status" value="1"/>
</dbReference>
<dbReference type="Proteomes" id="UP000823611">
    <property type="component" value="Unassembled WGS sequence"/>
</dbReference>
<evidence type="ECO:0000313" key="20">
    <source>
        <dbReference type="EMBL" id="MBO8433735.1"/>
    </source>
</evidence>
<proteinExistence type="inferred from homology"/>
<dbReference type="SMART" id="SM00896">
    <property type="entry name" value="FDX-ACB"/>
    <property type="match status" value="1"/>
</dbReference>
<keyword evidence="12 15" id="KW-0648">Protein biosynthesis</keyword>
<dbReference type="EC" id="6.1.1.20" evidence="15"/>
<comment type="subcellular location">
    <subcellularLocation>
        <location evidence="1 15">Cytoplasm</location>
    </subcellularLocation>
</comment>
<evidence type="ECO:0000256" key="6">
    <source>
        <dbReference type="ARBA" id="ARBA00022598"/>
    </source>
</evidence>
<dbReference type="PROSITE" id="PS51483">
    <property type="entry name" value="B5"/>
    <property type="match status" value="1"/>
</dbReference>
<dbReference type="SUPFAM" id="SSF56037">
    <property type="entry name" value="PheT/TilS domain"/>
    <property type="match status" value="1"/>
</dbReference>
<dbReference type="SUPFAM" id="SSF54991">
    <property type="entry name" value="Anticodon-binding domain of PheRS"/>
    <property type="match status" value="1"/>
</dbReference>
<feature type="binding site" evidence="15">
    <location>
        <position position="470"/>
    </location>
    <ligand>
        <name>Mg(2+)</name>
        <dbReference type="ChEBI" id="CHEBI:18420"/>
        <note>shared with alpha subunit</note>
    </ligand>
</feature>
<evidence type="ECO:0000256" key="10">
    <source>
        <dbReference type="ARBA" id="ARBA00022842"/>
    </source>
</evidence>
<dbReference type="CDD" id="cd02796">
    <property type="entry name" value="tRNA_bind_bactPheRS"/>
    <property type="match status" value="1"/>
</dbReference>
<keyword evidence="8 15" id="KW-0547">Nucleotide-binding</keyword>
<dbReference type="FunFam" id="3.50.40.10:FF:000001">
    <property type="entry name" value="Phenylalanine--tRNA ligase beta subunit"/>
    <property type="match status" value="1"/>
</dbReference>
<evidence type="ECO:0000256" key="13">
    <source>
        <dbReference type="ARBA" id="ARBA00023146"/>
    </source>
</evidence>
<dbReference type="NCBIfam" id="TIGR00472">
    <property type="entry name" value="pheT_bact"/>
    <property type="match status" value="1"/>
</dbReference>
<dbReference type="PROSITE" id="PS51447">
    <property type="entry name" value="FDX_ACB"/>
    <property type="match status" value="1"/>
</dbReference>
<dbReference type="GO" id="GO:0006432">
    <property type="term" value="P:phenylalanyl-tRNA aminoacylation"/>
    <property type="evidence" value="ECO:0007669"/>
    <property type="project" value="UniProtKB-UniRule"/>
</dbReference>
<dbReference type="HAMAP" id="MF_00283">
    <property type="entry name" value="Phe_tRNA_synth_beta1"/>
    <property type="match status" value="1"/>
</dbReference>
<dbReference type="GO" id="GO:0000049">
    <property type="term" value="F:tRNA binding"/>
    <property type="evidence" value="ECO:0007669"/>
    <property type="project" value="UniProtKB-UniRule"/>
</dbReference>
<name>A0A9D9DX24_9FIRM</name>
<evidence type="ECO:0000256" key="15">
    <source>
        <dbReference type="HAMAP-Rule" id="MF_00283"/>
    </source>
</evidence>
<dbReference type="InterPro" id="IPR009061">
    <property type="entry name" value="DNA-bd_dom_put_sf"/>
</dbReference>
<evidence type="ECO:0000256" key="2">
    <source>
        <dbReference type="ARBA" id="ARBA00008653"/>
    </source>
</evidence>
<dbReference type="SMART" id="SM00873">
    <property type="entry name" value="B3_4"/>
    <property type="match status" value="1"/>
</dbReference>
<feature type="domain" description="TRNA-binding" evidence="17">
    <location>
        <begin position="38"/>
        <end position="155"/>
    </location>
</feature>
<accession>A0A9D9DX24</accession>
<dbReference type="GO" id="GO:0140096">
    <property type="term" value="F:catalytic activity, acting on a protein"/>
    <property type="evidence" value="ECO:0007669"/>
    <property type="project" value="UniProtKB-ARBA"/>
</dbReference>
<keyword evidence="11 16" id="KW-0694">RNA-binding</keyword>
<dbReference type="SMART" id="SM00874">
    <property type="entry name" value="B5"/>
    <property type="match status" value="1"/>
</dbReference>
<evidence type="ECO:0000256" key="8">
    <source>
        <dbReference type="ARBA" id="ARBA00022741"/>
    </source>
</evidence>
<dbReference type="InterPro" id="IPR005121">
    <property type="entry name" value="Fdx_antiC-bd"/>
</dbReference>
<dbReference type="InterPro" id="IPR012340">
    <property type="entry name" value="NA-bd_OB-fold"/>
</dbReference>
<dbReference type="SUPFAM" id="SSF46955">
    <property type="entry name" value="Putative DNA-binding domain"/>
    <property type="match status" value="1"/>
</dbReference>
<dbReference type="InterPro" id="IPR045864">
    <property type="entry name" value="aa-tRNA-synth_II/BPL/LPL"/>
</dbReference>
<dbReference type="Gene3D" id="2.40.50.140">
    <property type="entry name" value="Nucleic acid-binding proteins"/>
    <property type="match status" value="1"/>
</dbReference>
<dbReference type="InterPro" id="IPR045060">
    <property type="entry name" value="Phe-tRNA-ligase_IIc_bsu"/>
</dbReference>
<dbReference type="Gene3D" id="3.30.56.10">
    <property type="match status" value="2"/>
</dbReference>
<gene>
    <name evidence="15" type="primary">pheT</name>
    <name evidence="20" type="ORF">IAC55_00250</name>
</gene>
<dbReference type="InterPro" id="IPR004532">
    <property type="entry name" value="Phe-tRNA-ligase_IIc_bsu_bact"/>
</dbReference>
<dbReference type="EMBL" id="JADIMX010000005">
    <property type="protein sequence ID" value="MBO8433735.1"/>
    <property type="molecule type" value="Genomic_DNA"/>
</dbReference>
<reference evidence="20" key="2">
    <citation type="journal article" date="2021" name="PeerJ">
        <title>Extensive microbial diversity within the chicken gut microbiome revealed by metagenomics and culture.</title>
        <authorList>
            <person name="Gilroy R."/>
            <person name="Ravi A."/>
            <person name="Getino M."/>
            <person name="Pursley I."/>
            <person name="Horton D.L."/>
            <person name="Alikhan N.F."/>
            <person name="Baker D."/>
            <person name="Gharbi K."/>
            <person name="Hall N."/>
            <person name="Watson M."/>
            <person name="Adriaenssens E.M."/>
            <person name="Foster-Nyarko E."/>
            <person name="Jarju S."/>
            <person name="Secka A."/>
            <person name="Antonio M."/>
            <person name="Oren A."/>
            <person name="Chaudhuri R.R."/>
            <person name="La Ragione R."/>
            <person name="Hildebrand F."/>
            <person name="Pallen M.J."/>
        </authorList>
    </citation>
    <scope>NUCLEOTIDE SEQUENCE</scope>
    <source>
        <strain evidence="20">F6-4510</strain>
    </source>
</reference>
<dbReference type="FunFam" id="2.40.50.140:FF:000045">
    <property type="entry name" value="Phenylalanine--tRNA ligase beta subunit"/>
    <property type="match status" value="1"/>
</dbReference>
<feature type="domain" description="B5" evidence="19">
    <location>
        <begin position="410"/>
        <end position="483"/>
    </location>
</feature>
<comment type="catalytic activity">
    <reaction evidence="14 15">
        <text>tRNA(Phe) + L-phenylalanine + ATP = L-phenylalanyl-tRNA(Phe) + AMP + diphosphate + H(+)</text>
        <dbReference type="Rhea" id="RHEA:19413"/>
        <dbReference type="Rhea" id="RHEA-COMP:9668"/>
        <dbReference type="Rhea" id="RHEA-COMP:9699"/>
        <dbReference type="ChEBI" id="CHEBI:15378"/>
        <dbReference type="ChEBI" id="CHEBI:30616"/>
        <dbReference type="ChEBI" id="CHEBI:33019"/>
        <dbReference type="ChEBI" id="CHEBI:58095"/>
        <dbReference type="ChEBI" id="CHEBI:78442"/>
        <dbReference type="ChEBI" id="CHEBI:78531"/>
        <dbReference type="ChEBI" id="CHEBI:456215"/>
        <dbReference type="EC" id="6.1.1.20"/>
    </reaction>
</comment>
<dbReference type="GO" id="GO:0016740">
    <property type="term" value="F:transferase activity"/>
    <property type="evidence" value="ECO:0007669"/>
    <property type="project" value="UniProtKB-ARBA"/>
</dbReference>
<evidence type="ECO:0000313" key="21">
    <source>
        <dbReference type="Proteomes" id="UP000823611"/>
    </source>
</evidence>
<evidence type="ECO:0000256" key="7">
    <source>
        <dbReference type="ARBA" id="ARBA00022723"/>
    </source>
</evidence>
<dbReference type="Gene3D" id="3.50.40.10">
    <property type="entry name" value="Phenylalanyl-trna Synthetase, Chain B, domain 3"/>
    <property type="match status" value="1"/>
</dbReference>
<dbReference type="InterPro" id="IPR041616">
    <property type="entry name" value="PheRS_beta_core"/>
</dbReference>
<evidence type="ECO:0000256" key="12">
    <source>
        <dbReference type="ARBA" id="ARBA00022917"/>
    </source>
</evidence>
<keyword evidence="6 15" id="KW-0436">Ligase</keyword>
<evidence type="ECO:0000259" key="18">
    <source>
        <dbReference type="PROSITE" id="PS51447"/>
    </source>
</evidence>
<dbReference type="FunFam" id="3.30.70.380:FF:000001">
    <property type="entry name" value="Phenylalanine--tRNA ligase beta subunit"/>
    <property type="match status" value="1"/>
</dbReference>